<dbReference type="InterPro" id="IPR000843">
    <property type="entry name" value="HTH_LacI"/>
</dbReference>
<evidence type="ECO:0000256" key="1">
    <source>
        <dbReference type="ARBA" id="ARBA00023015"/>
    </source>
</evidence>
<keyword evidence="3" id="KW-0804">Transcription</keyword>
<dbReference type="InterPro" id="IPR046335">
    <property type="entry name" value="LacI/GalR-like_sensor"/>
</dbReference>
<organism evidence="6 7">
    <name type="scientific">Tichowtungia aerotolerans</name>
    <dbReference type="NCBI Taxonomy" id="2697043"/>
    <lineage>
        <taxon>Bacteria</taxon>
        <taxon>Pseudomonadati</taxon>
        <taxon>Kiritimatiellota</taxon>
        <taxon>Tichowtungiia</taxon>
        <taxon>Tichowtungiales</taxon>
        <taxon>Tichowtungiaceae</taxon>
        <taxon>Tichowtungia</taxon>
    </lineage>
</organism>
<dbReference type="KEGG" id="taer:GT409_05070"/>
<keyword evidence="7" id="KW-1185">Reference proteome</keyword>
<dbReference type="GO" id="GO:0003700">
    <property type="term" value="F:DNA-binding transcription factor activity"/>
    <property type="evidence" value="ECO:0007669"/>
    <property type="project" value="TreeGrafter"/>
</dbReference>
<dbReference type="SUPFAM" id="SSF47413">
    <property type="entry name" value="lambda repressor-like DNA-binding domains"/>
    <property type="match status" value="1"/>
</dbReference>
<feature type="region of interest" description="Disordered" evidence="4">
    <location>
        <begin position="317"/>
        <end position="345"/>
    </location>
</feature>
<keyword evidence="1" id="KW-0805">Transcription regulation</keyword>
<proteinExistence type="predicted"/>
<dbReference type="RefSeq" id="WP_160627559.1">
    <property type="nucleotide sequence ID" value="NZ_CP047593.1"/>
</dbReference>
<dbReference type="InterPro" id="IPR010982">
    <property type="entry name" value="Lambda_DNA-bd_dom_sf"/>
</dbReference>
<dbReference type="PANTHER" id="PTHR30146:SF153">
    <property type="entry name" value="LACTOSE OPERON REPRESSOR"/>
    <property type="match status" value="1"/>
</dbReference>
<evidence type="ECO:0000256" key="4">
    <source>
        <dbReference type="SAM" id="MobiDB-lite"/>
    </source>
</evidence>
<evidence type="ECO:0000259" key="5">
    <source>
        <dbReference type="PROSITE" id="PS50932"/>
    </source>
</evidence>
<dbReference type="EMBL" id="CP047593">
    <property type="protein sequence ID" value="QHI68846.1"/>
    <property type="molecule type" value="Genomic_DNA"/>
</dbReference>
<dbReference type="PROSITE" id="PS50932">
    <property type="entry name" value="HTH_LACI_2"/>
    <property type="match status" value="1"/>
</dbReference>
<dbReference type="Proteomes" id="UP000464954">
    <property type="component" value="Chromosome"/>
</dbReference>
<gene>
    <name evidence="6" type="ORF">GT409_05070</name>
</gene>
<reference evidence="6 7" key="1">
    <citation type="submission" date="2020-01" db="EMBL/GenBank/DDBJ databases">
        <title>Ponticoccus aerotolerans gen. nov., sp. nov., an anaerobic bacterium and proposal of Ponticoccusceae fam. nov., Ponticoccusles ord. nov. and Ponticoccuse classis nov. in the phylum Kiritimatiellaeota.</title>
        <authorList>
            <person name="Zhou L.Y."/>
            <person name="Du Z.J."/>
        </authorList>
    </citation>
    <scope>NUCLEOTIDE SEQUENCE [LARGE SCALE GENOMIC DNA]</scope>
    <source>
        <strain evidence="6 7">S-5007</strain>
    </source>
</reference>
<dbReference type="Gene3D" id="3.40.50.2300">
    <property type="match status" value="2"/>
</dbReference>
<dbReference type="InterPro" id="IPR028082">
    <property type="entry name" value="Peripla_BP_I"/>
</dbReference>
<dbReference type="Pfam" id="PF13377">
    <property type="entry name" value="Peripla_BP_3"/>
    <property type="match status" value="1"/>
</dbReference>
<dbReference type="CDD" id="cd06267">
    <property type="entry name" value="PBP1_LacI_sugar_binding-like"/>
    <property type="match status" value="1"/>
</dbReference>
<evidence type="ECO:0000256" key="3">
    <source>
        <dbReference type="ARBA" id="ARBA00023163"/>
    </source>
</evidence>
<keyword evidence="2" id="KW-0238">DNA-binding</keyword>
<protein>
    <submittedName>
        <fullName evidence="6">Substrate-binding domain-containing protein</fullName>
    </submittedName>
</protein>
<name>A0A6P1MBA9_9BACT</name>
<evidence type="ECO:0000313" key="7">
    <source>
        <dbReference type="Proteomes" id="UP000464954"/>
    </source>
</evidence>
<sequence length="345" mass="38383">MKKPTIYTLAQELGTSPSTVSRALNNSPKISESRRRAIKELASRRGFKLRDFSPRLTNLCVLICTGTNDETIFSDYTDQVINGVNRYCNEQDLELSIYSSPREKLNSIDVVKELFRRNVDGVIILNANSKCNFIEQIEKEKLPCCCLLSGNPQIPNNILSVNNQTPARKAVEYLIQLGHRHIGFLYSAPNNQAQLDRLEGYKSALQAAGIPLKEEYIPEMPTSPETTGIEYGFQAATRLTEESPEITALFAASTDLAAGARSAFYRKGLSVPEDISLIGCDDNPHAEYFCPPLTVVDIPNIRLGQSAATWLHRKIEGDSSAKPPQEPWMEGRLIIRETTAPPHSE</sequence>
<dbReference type="Gene3D" id="1.10.260.40">
    <property type="entry name" value="lambda repressor-like DNA-binding domains"/>
    <property type="match status" value="1"/>
</dbReference>
<dbReference type="SUPFAM" id="SSF53822">
    <property type="entry name" value="Periplasmic binding protein-like I"/>
    <property type="match status" value="1"/>
</dbReference>
<dbReference type="PANTHER" id="PTHR30146">
    <property type="entry name" value="LACI-RELATED TRANSCRIPTIONAL REPRESSOR"/>
    <property type="match status" value="1"/>
</dbReference>
<evidence type="ECO:0000313" key="6">
    <source>
        <dbReference type="EMBL" id="QHI68846.1"/>
    </source>
</evidence>
<dbReference type="AlphaFoldDB" id="A0A6P1MBA9"/>
<evidence type="ECO:0000256" key="2">
    <source>
        <dbReference type="ARBA" id="ARBA00023125"/>
    </source>
</evidence>
<dbReference type="CDD" id="cd01392">
    <property type="entry name" value="HTH_LacI"/>
    <property type="match status" value="1"/>
</dbReference>
<accession>A0A6P1MBA9</accession>
<dbReference type="SMART" id="SM00354">
    <property type="entry name" value="HTH_LACI"/>
    <property type="match status" value="1"/>
</dbReference>
<dbReference type="GO" id="GO:0000976">
    <property type="term" value="F:transcription cis-regulatory region binding"/>
    <property type="evidence" value="ECO:0007669"/>
    <property type="project" value="TreeGrafter"/>
</dbReference>
<feature type="domain" description="HTH lacI-type" evidence="5">
    <location>
        <begin position="4"/>
        <end position="58"/>
    </location>
</feature>